<dbReference type="PANTHER" id="PTHR30204:SF94">
    <property type="entry name" value="HEAVY METAL-DEPENDENT TRANSCRIPTIONAL REGULATOR HI_0293-RELATED"/>
    <property type="match status" value="1"/>
</dbReference>
<dbReference type="SMART" id="SM00422">
    <property type="entry name" value="HTH_MERR"/>
    <property type="match status" value="1"/>
</dbReference>
<evidence type="ECO:0000256" key="3">
    <source>
        <dbReference type="ARBA" id="ARBA00023163"/>
    </source>
</evidence>
<dbReference type="PROSITE" id="PS50937">
    <property type="entry name" value="HTH_MERR_2"/>
    <property type="match status" value="1"/>
</dbReference>
<dbReference type="InterPro" id="IPR047057">
    <property type="entry name" value="MerR_fam"/>
</dbReference>
<evidence type="ECO:0000256" key="1">
    <source>
        <dbReference type="ARBA" id="ARBA00023015"/>
    </source>
</evidence>
<protein>
    <recommendedName>
        <fullName evidence="4">HTH merR-type domain-containing protein</fullName>
    </recommendedName>
</protein>
<dbReference type="SUPFAM" id="SSF46955">
    <property type="entry name" value="Putative DNA-binding domain"/>
    <property type="match status" value="1"/>
</dbReference>
<keyword evidence="1" id="KW-0805">Transcription regulation</keyword>
<keyword evidence="6" id="KW-1185">Reference proteome</keyword>
<dbReference type="PRINTS" id="PR00040">
    <property type="entry name" value="HTHMERR"/>
</dbReference>
<evidence type="ECO:0000259" key="4">
    <source>
        <dbReference type="PROSITE" id="PS50937"/>
    </source>
</evidence>
<feature type="domain" description="HTH merR-type" evidence="4">
    <location>
        <begin position="1"/>
        <end position="69"/>
    </location>
</feature>
<dbReference type="GO" id="GO:0003700">
    <property type="term" value="F:DNA-binding transcription factor activity"/>
    <property type="evidence" value="ECO:0007669"/>
    <property type="project" value="InterPro"/>
</dbReference>
<dbReference type="eggNOG" id="COG0789">
    <property type="taxonomic scope" value="Bacteria"/>
</dbReference>
<keyword evidence="3" id="KW-0804">Transcription</keyword>
<dbReference type="Gene3D" id="1.10.1660.10">
    <property type="match status" value="1"/>
</dbReference>
<evidence type="ECO:0000313" key="6">
    <source>
        <dbReference type="Proteomes" id="UP000033393"/>
    </source>
</evidence>
<sequence length="122" mass="13751">MRVAELARQVGVRPDTVRYYERAGLLAPPPRTSSGYRQYPSSAADRILFIRDCQRLGLTLREISSLLEVRDTGECPCEPAEQLLHRHIAEIDAEMERLARLRSDLVDMVGTDCSPLCPPEGR</sequence>
<dbReference type="Proteomes" id="UP000033393">
    <property type="component" value="Unassembled WGS sequence"/>
</dbReference>
<gene>
    <name evidence="5" type="ORF">UK23_37915</name>
</gene>
<dbReference type="OrthoDB" id="9802039at2"/>
<dbReference type="RefSeq" id="WP_045316599.1">
    <property type="nucleotide sequence ID" value="NZ_JYJG01000359.1"/>
</dbReference>
<dbReference type="EMBL" id="JYJG01000359">
    <property type="protein sequence ID" value="KJK42294.1"/>
    <property type="molecule type" value="Genomic_DNA"/>
</dbReference>
<organism evidence="5 6">
    <name type="scientific">Lentzea aerocolonigenes</name>
    <name type="common">Lechevalieria aerocolonigenes</name>
    <name type="synonym">Saccharothrix aerocolonigenes</name>
    <dbReference type="NCBI Taxonomy" id="68170"/>
    <lineage>
        <taxon>Bacteria</taxon>
        <taxon>Bacillati</taxon>
        <taxon>Actinomycetota</taxon>
        <taxon>Actinomycetes</taxon>
        <taxon>Pseudonocardiales</taxon>
        <taxon>Pseudonocardiaceae</taxon>
        <taxon>Lentzea</taxon>
    </lineage>
</organism>
<name>A0A0F0GFF1_LENAE</name>
<dbReference type="InterPro" id="IPR000551">
    <property type="entry name" value="MerR-type_HTH_dom"/>
</dbReference>
<dbReference type="AlphaFoldDB" id="A0A0F0GFF1"/>
<dbReference type="PANTHER" id="PTHR30204">
    <property type="entry name" value="REDOX-CYCLING DRUG-SENSING TRANSCRIPTIONAL ACTIVATOR SOXR"/>
    <property type="match status" value="1"/>
</dbReference>
<dbReference type="PATRIC" id="fig|68170.10.peg.9866"/>
<proteinExistence type="predicted"/>
<comment type="caution">
    <text evidence="5">The sequence shown here is derived from an EMBL/GenBank/DDBJ whole genome shotgun (WGS) entry which is preliminary data.</text>
</comment>
<dbReference type="GO" id="GO:0003677">
    <property type="term" value="F:DNA binding"/>
    <property type="evidence" value="ECO:0007669"/>
    <property type="project" value="UniProtKB-KW"/>
</dbReference>
<dbReference type="CDD" id="cd04770">
    <property type="entry name" value="HTH_HMRTR"/>
    <property type="match status" value="1"/>
</dbReference>
<evidence type="ECO:0000256" key="2">
    <source>
        <dbReference type="ARBA" id="ARBA00023125"/>
    </source>
</evidence>
<accession>A0A0F0GFF1</accession>
<dbReference type="STRING" id="68170.GCA_000974445_07797"/>
<dbReference type="Pfam" id="PF13411">
    <property type="entry name" value="MerR_1"/>
    <property type="match status" value="1"/>
</dbReference>
<dbReference type="InterPro" id="IPR009061">
    <property type="entry name" value="DNA-bd_dom_put_sf"/>
</dbReference>
<evidence type="ECO:0000313" key="5">
    <source>
        <dbReference type="EMBL" id="KJK42294.1"/>
    </source>
</evidence>
<keyword evidence="2" id="KW-0238">DNA-binding</keyword>
<reference evidence="5 6" key="1">
    <citation type="submission" date="2015-02" db="EMBL/GenBank/DDBJ databases">
        <authorList>
            <person name="Ju K.-S."/>
            <person name="Doroghazi J.R."/>
            <person name="Metcalf W."/>
        </authorList>
    </citation>
    <scope>NUCLEOTIDE SEQUENCE [LARGE SCALE GENOMIC DNA]</scope>
    <source>
        <strain evidence="5 6">NRRL B-16140</strain>
    </source>
</reference>